<keyword evidence="1" id="KW-0732">Signal</keyword>
<proteinExistence type="predicted"/>
<dbReference type="EMBL" id="OOIN01000017">
    <property type="protein sequence ID" value="SPO27304.1"/>
    <property type="molecule type" value="Genomic_DNA"/>
</dbReference>
<evidence type="ECO:0000313" key="2">
    <source>
        <dbReference type="EMBL" id="SPO27304.1"/>
    </source>
</evidence>
<feature type="signal peptide" evidence="1">
    <location>
        <begin position="1"/>
        <end position="26"/>
    </location>
</feature>
<protein>
    <submittedName>
        <fullName evidence="2">Uncharacterized protein</fullName>
    </submittedName>
</protein>
<evidence type="ECO:0000256" key="1">
    <source>
        <dbReference type="SAM" id="SignalP"/>
    </source>
</evidence>
<sequence>MPGLKLRSLHLLCITLMLAASLFVSGTQLSEDDKLAHQRLQDRLIEQLGLELPRKDVFESLDLQFYKNKYHNFAARLDGHARDGYRIFRIRTPSPSRSALPFRRHSRVHVNWSTYYMSFIQPQNRLGSPLGLRDPHNDFDADPTHLANRGKRALAFWKHENNQKHLLAVDLFPHNVPIQHLDRLSEVIPGNWFAEIH</sequence>
<name>A0A5C3E9G1_9BASI</name>
<gene>
    <name evidence="2" type="ORF">UTRI_10421</name>
</gene>
<reference evidence="2 3" key="1">
    <citation type="submission" date="2018-03" db="EMBL/GenBank/DDBJ databases">
        <authorList>
            <person name="Guldener U."/>
        </authorList>
    </citation>
    <scope>NUCLEOTIDE SEQUENCE [LARGE SCALE GENOMIC DNA]</scope>
    <source>
        <strain evidence="2 3">NBRC100155</strain>
    </source>
</reference>
<keyword evidence="3" id="KW-1185">Reference proteome</keyword>
<feature type="chain" id="PRO_5023006464" evidence="1">
    <location>
        <begin position="27"/>
        <end position="197"/>
    </location>
</feature>
<organism evidence="2 3">
    <name type="scientific">Ustilago trichophora</name>
    <dbReference type="NCBI Taxonomy" id="86804"/>
    <lineage>
        <taxon>Eukaryota</taxon>
        <taxon>Fungi</taxon>
        <taxon>Dikarya</taxon>
        <taxon>Basidiomycota</taxon>
        <taxon>Ustilaginomycotina</taxon>
        <taxon>Ustilaginomycetes</taxon>
        <taxon>Ustilaginales</taxon>
        <taxon>Ustilaginaceae</taxon>
        <taxon>Ustilago</taxon>
    </lineage>
</organism>
<evidence type="ECO:0000313" key="3">
    <source>
        <dbReference type="Proteomes" id="UP000324022"/>
    </source>
</evidence>
<dbReference type="AlphaFoldDB" id="A0A5C3E9G1"/>
<dbReference type="Proteomes" id="UP000324022">
    <property type="component" value="Unassembled WGS sequence"/>
</dbReference>
<accession>A0A5C3E9G1</accession>